<dbReference type="OrthoDB" id="7882996at2759"/>
<dbReference type="InterPro" id="IPR011990">
    <property type="entry name" value="TPR-like_helical_dom_sf"/>
</dbReference>
<evidence type="ECO:0000259" key="6">
    <source>
        <dbReference type="Pfam" id="PF08336"/>
    </source>
</evidence>
<proteinExistence type="predicted"/>
<evidence type="ECO:0000256" key="1">
    <source>
        <dbReference type="ARBA" id="ARBA00022723"/>
    </source>
</evidence>
<evidence type="ECO:0000313" key="7">
    <source>
        <dbReference type="EMBL" id="CAD6993037.1"/>
    </source>
</evidence>
<feature type="signal peptide" evidence="5">
    <location>
        <begin position="1"/>
        <end position="35"/>
    </location>
</feature>
<dbReference type="Gene3D" id="2.60.120.620">
    <property type="entry name" value="q2cbj1_9rhob like domain"/>
    <property type="match status" value="1"/>
</dbReference>
<dbReference type="InterPro" id="IPR045054">
    <property type="entry name" value="P4HA-like"/>
</dbReference>
<keyword evidence="3" id="KW-0408">Iron</keyword>
<evidence type="ECO:0000256" key="4">
    <source>
        <dbReference type="SAM" id="MobiDB-lite"/>
    </source>
</evidence>
<keyword evidence="8" id="KW-1185">Reference proteome</keyword>
<evidence type="ECO:0000256" key="2">
    <source>
        <dbReference type="ARBA" id="ARBA00022896"/>
    </source>
</evidence>
<keyword evidence="5" id="KW-0732">Signal</keyword>
<dbReference type="GO" id="GO:0004656">
    <property type="term" value="F:procollagen-proline 4-dioxygenase activity"/>
    <property type="evidence" value="ECO:0007669"/>
    <property type="project" value="InterPro"/>
</dbReference>
<evidence type="ECO:0000256" key="3">
    <source>
        <dbReference type="ARBA" id="ARBA00023004"/>
    </source>
</evidence>
<dbReference type="SUPFAM" id="SSF48452">
    <property type="entry name" value="TPR-like"/>
    <property type="match status" value="1"/>
</dbReference>
<dbReference type="GO" id="GO:0031418">
    <property type="term" value="F:L-ascorbic acid binding"/>
    <property type="evidence" value="ECO:0007669"/>
    <property type="project" value="UniProtKB-KW"/>
</dbReference>
<feature type="domain" description="Prolyl 4-hydroxylase N-terminal" evidence="6">
    <location>
        <begin position="57"/>
        <end position="188"/>
    </location>
</feature>
<protein>
    <submittedName>
        <fullName evidence="7">(Mediterranean fruit fly) hypothetical protein</fullName>
    </submittedName>
</protein>
<name>A0A811U4U7_CERCA</name>
<organism evidence="7 8">
    <name type="scientific">Ceratitis capitata</name>
    <name type="common">Mediterranean fruit fly</name>
    <name type="synonym">Tephritis capitata</name>
    <dbReference type="NCBI Taxonomy" id="7213"/>
    <lineage>
        <taxon>Eukaryota</taxon>
        <taxon>Metazoa</taxon>
        <taxon>Ecdysozoa</taxon>
        <taxon>Arthropoda</taxon>
        <taxon>Hexapoda</taxon>
        <taxon>Insecta</taxon>
        <taxon>Pterygota</taxon>
        <taxon>Neoptera</taxon>
        <taxon>Endopterygota</taxon>
        <taxon>Diptera</taxon>
        <taxon>Brachycera</taxon>
        <taxon>Muscomorpha</taxon>
        <taxon>Tephritoidea</taxon>
        <taxon>Tephritidae</taxon>
        <taxon>Ceratitis</taxon>
        <taxon>Ceratitis</taxon>
    </lineage>
</organism>
<sequence>MTAKIRQTTTKTRQHTYLLFVVIILCGNAFGPAAAQPETAEEAFEATILKTTNDHNDLDQYLETQTVLIGTLREYIRELQEKIEVIKSKTNEIKTINDIAHTDVHKYVSNPLNALTILKRFTTDWQSLRKYAENVDSTTEIVQNLTNSRKSLKFPSESDFDEAADNVLRIQGIYQLEPKRLAEGEVNGVKLGSAMSWSDCLEIGRKYVQNGDFTIAKYWMNVALGKLPVAELMKALTMTNDTNEVAAQEPSGGSNAVVENARFEIMEELMATEMSMGNLDVALDIADEMLQLYPKNKNLHKIKAKIEKKLQKTQRSPKQKEKAKQKKTEKLRSDKSVEELLIEQICRETANIGVASASATSSHITTNSRAQDCRLVNGNLPQLTLQPLEVEFLSLDPYIVIYHNVLRAQEINDLQRLIDHEEEKVTLASKQLKFTKLAQKKLSTSLAKRLQFATGHASAVFNEWQVQRWSYEDAVHTEPLLSATTQTQANVLFNLHTPKLGGGIVFPQLEMGIRLPANAVLYWTHLNEYHEYDYRSKQHVCPVVAGAQLTAYSSVRA</sequence>
<feature type="region of interest" description="Disordered" evidence="4">
    <location>
        <begin position="308"/>
        <end position="331"/>
    </location>
</feature>
<dbReference type="GO" id="GO:0005783">
    <property type="term" value="C:endoplasmic reticulum"/>
    <property type="evidence" value="ECO:0007669"/>
    <property type="project" value="InterPro"/>
</dbReference>
<dbReference type="PANTHER" id="PTHR10869:SF244">
    <property type="entry name" value="PROLYL 4-HYDROXYLASE SUBUNIT ALPHA-2"/>
    <property type="match status" value="1"/>
</dbReference>
<accession>A0A811U4U7</accession>
<feature type="chain" id="PRO_5032356344" evidence="5">
    <location>
        <begin position="36"/>
        <end position="557"/>
    </location>
</feature>
<evidence type="ECO:0000256" key="5">
    <source>
        <dbReference type="SAM" id="SignalP"/>
    </source>
</evidence>
<feature type="compositionally biased region" description="Basic and acidic residues" evidence="4">
    <location>
        <begin position="318"/>
        <end position="331"/>
    </location>
</feature>
<dbReference type="Gene3D" id="6.10.140.1460">
    <property type="match status" value="1"/>
</dbReference>
<comment type="caution">
    <text evidence="7">The sequence shown here is derived from an EMBL/GenBank/DDBJ whole genome shotgun (WGS) entry which is preliminary data.</text>
</comment>
<dbReference type="InterPro" id="IPR013547">
    <property type="entry name" value="P4H_N"/>
</dbReference>
<dbReference type="AlphaFoldDB" id="A0A811U4U7"/>
<keyword evidence="1" id="KW-0479">Metal-binding</keyword>
<dbReference type="Gene3D" id="1.25.40.10">
    <property type="entry name" value="Tetratricopeptide repeat domain"/>
    <property type="match status" value="1"/>
</dbReference>
<dbReference type="EMBL" id="CAJHJT010000001">
    <property type="protein sequence ID" value="CAD6993037.1"/>
    <property type="molecule type" value="Genomic_DNA"/>
</dbReference>
<dbReference type="PANTHER" id="PTHR10869">
    <property type="entry name" value="PROLYL 4-HYDROXYLASE ALPHA SUBUNIT"/>
    <property type="match status" value="1"/>
</dbReference>
<dbReference type="Pfam" id="PF08336">
    <property type="entry name" value="P4Ha_N"/>
    <property type="match status" value="1"/>
</dbReference>
<gene>
    <name evidence="7" type="ORF">CCAP1982_LOCUS1872</name>
</gene>
<keyword evidence="2" id="KW-0847">Vitamin C</keyword>
<dbReference type="Proteomes" id="UP000606786">
    <property type="component" value="Unassembled WGS sequence"/>
</dbReference>
<dbReference type="GO" id="GO:0046872">
    <property type="term" value="F:metal ion binding"/>
    <property type="evidence" value="ECO:0007669"/>
    <property type="project" value="UniProtKB-KW"/>
</dbReference>
<evidence type="ECO:0000313" key="8">
    <source>
        <dbReference type="Proteomes" id="UP000606786"/>
    </source>
</evidence>
<reference evidence="7" key="1">
    <citation type="submission" date="2020-11" db="EMBL/GenBank/DDBJ databases">
        <authorList>
            <person name="Whitehead M."/>
        </authorList>
    </citation>
    <scope>NUCLEOTIDE SEQUENCE</scope>
    <source>
        <strain evidence="7">EGII</strain>
    </source>
</reference>